<dbReference type="CDD" id="cd12107">
    <property type="entry name" value="Hemerythrin"/>
    <property type="match status" value="1"/>
</dbReference>
<dbReference type="PANTHER" id="PTHR37164">
    <property type="entry name" value="BACTERIOHEMERYTHRIN"/>
    <property type="match status" value="1"/>
</dbReference>
<organism evidence="6 7">
    <name type="scientific">Desulfurobacterium pacificum</name>
    <dbReference type="NCBI Taxonomy" id="240166"/>
    <lineage>
        <taxon>Bacteria</taxon>
        <taxon>Pseudomonadati</taxon>
        <taxon>Aquificota</taxon>
        <taxon>Aquificia</taxon>
        <taxon>Desulfurobacteriales</taxon>
        <taxon>Desulfurobacteriaceae</taxon>
        <taxon>Desulfurobacterium</taxon>
    </lineage>
</organism>
<evidence type="ECO:0000256" key="4">
    <source>
        <dbReference type="ARBA" id="ARBA00023004"/>
    </source>
</evidence>
<reference evidence="6 7" key="1">
    <citation type="submission" date="2017-05" db="EMBL/GenBank/DDBJ databases">
        <authorList>
            <person name="Varghese N."/>
            <person name="Submissions S."/>
        </authorList>
    </citation>
    <scope>NUCLEOTIDE SEQUENCE [LARGE SCALE GENOMIC DNA]</scope>
    <source>
        <strain evidence="6 7">DSM 15522</strain>
    </source>
</reference>
<dbReference type="EMBL" id="FXUB01000001">
    <property type="protein sequence ID" value="SMP07822.1"/>
    <property type="molecule type" value="Genomic_DNA"/>
</dbReference>
<keyword evidence="2" id="KW-0561">Oxygen transport</keyword>
<keyword evidence="4" id="KW-0408">Iron</keyword>
<dbReference type="SUPFAM" id="SSF47188">
    <property type="entry name" value="Hemerythrin-like"/>
    <property type="match status" value="1"/>
</dbReference>
<evidence type="ECO:0000256" key="1">
    <source>
        <dbReference type="ARBA" id="ARBA00010587"/>
    </source>
</evidence>
<keyword evidence="2" id="KW-0813">Transport</keyword>
<protein>
    <submittedName>
        <fullName evidence="6">Hemerythrin</fullName>
    </submittedName>
</protein>
<dbReference type="InterPro" id="IPR050669">
    <property type="entry name" value="Hemerythrin"/>
</dbReference>
<dbReference type="NCBIfam" id="TIGR02481">
    <property type="entry name" value="hemeryth_dom"/>
    <property type="match status" value="1"/>
</dbReference>
<dbReference type="InterPro" id="IPR035938">
    <property type="entry name" value="Hemerythrin-like_sf"/>
</dbReference>
<dbReference type="Proteomes" id="UP001157911">
    <property type="component" value="Unassembled WGS sequence"/>
</dbReference>
<dbReference type="PROSITE" id="PS00550">
    <property type="entry name" value="HEMERYTHRINS"/>
    <property type="match status" value="1"/>
</dbReference>
<accession>A0ABY1NFU0</accession>
<dbReference type="InterPro" id="IPR012827">
    <property type="entry name" value="Hemerythrin_metal-bd"/>
</dbReference>
<gene>
    <name evidence="6" type="ORF">SAMN06265339_0514</name>
</gene>
<proteinExistence type="inferred from homology"/>
<dbReference type="RefSeq" id="WP_283400018.1">
    <property type="nucleotide sequence ID" value="NZ_FXUB01000001.1"/>
</dbReference>
<evidence type="ECO:0000313" key="7">
    <source>
        <dbReference type="Proteomes" id="UP001157911"/>
    </source>
</evidence>
<comment type="similarity">
    <text evidence="1">Belongs to the hemerythrin family.</text>
</comment>
<keyword evidence="7" id="KW-1185">Reference proteome</keyword>
<dbReference type="InterPro" id="IPR012312">
    <property type="entry name" value="Hemerythrin-like"/>
</dbReference>
<comment type="caution">
    <text evidence="6">The sequence shown here is derived from an EMBL/GenBank/DDBJ whole genome shotgun (WGS) entry which is preliminary data.</text>
</comment>
<sequence length="142" mass="17085">MLINPQKLPEVPYEGMNLVHRQEVQILNQLYDALKKNEPEEKIEKLLRSFEEDLENHFSYEEDLMRRTGFFAYECHLEEHNRVRKEVKEVINQWKESKNNELLIEYFNETFKNWIVEHVLTMDTVTAQWINTVINGLPFSTG</sequence>
<evidence type="ECO:0000259" key="5">
    <source>
        <dbReference type="Pfam" id="PF01814"/>
    </source>
</evidence>
<feature type="domain" description="Hemerythrin-like" evidence="5">
    <location>
        <begin position="12"/>
        <end position="126"/>
    </location>
</feature>
<evidence type="ECO:0000313" key="6">
    <source>
        <dbReference type="EMBL" id="SMP07822.1"/>
    </source>
</evidence>
<evidence type="ECO:0000256" key="3">
    <source>
        <dbReference type="ARBA" id="ARBA00022723"/>
    </source>
</evidence>
<name>A0ABY1NFU0_9BACT</name>
<dbReference type="PANTHER" id="PTHR37164:SF1">
    <property type="entry name" value="BACTERIOHEMERYTHRIN"/>
    <property type="match status" value="1"/>
</dbReference>
<dbReference type="Gene3D" id="1.20.120.50">
    <property type="entry name" value="Hemerythrin-like"/>
    <property type="match status" value="1"/>
</dbReference>
<evidence type="ECO:0000256" key="2">
    <source>
        <dbReference type="ARBA" id="ARBA00022621"/>
    </source>
</evidence>
<keyword evidence="3" id="KW-0479">Metal-binding</keyword>
<dbReference type="InterPro" id="IPR016131">
    <property type="entry name" value="Haemerythrin_Fe_BS"/>
</dbReference>
<dbReference type="Pfam" id="PF01814">
    <property type="entry name" value="Hemerythrin"/>
    <property type="match status" value="1"/>
</dbReference>